<reference evidence="1 2" key="1">
    <citation type="journal article" date="2023" name="Plants (Basel)">
        <title>Bridging the Gap: Combining Genomics and Transcriptomics Approaches to Understand Stylosanthes scabra, an Orphan Legume from the Brazilian Caatinga.</title>
        <authorList>
            <person name="Ferreira-Neto J.R.C."/>
            <person name="da Silva M.D."/>
            <person name="Binneck E."/>
            <person name="de Melo N.F."/>
            <person name="da Silva R.H."/>
            <person name="de Melo A.L.T.M."/>
            <person name="Pandolfi V."/>
            <person name="Bustamante F.O."/>
            <person name="Brasileiro-Vidal A.C."/>
            <person name="Benko-Iseppon A.M."/>
        </authorList>
    </citation>
    <scope>NUCLEOTIDE SEQUENCE [LARGE SCALE GENOMIC DNA]</scope>
    <source>
        <tissue evidence="1">Leaves</tissue>
    </source>
</reference>
<evidence type="ECO:0000313" key="2">
    <source>
        <dbReference type="Proteomes" id="UP001341840"/>
    </source>
</evidence>
<proteinExistence type="predicted"/>
<protein>
    <submittedName>
        <fullName evidence="1">Uncharacterized protein</fullName>
    </submittedName>
</protein>
<dbReference type="Proteomes" id="UP001341840">
    <property type="component" value="Unassembled WGS sequence"/>
</dbReference>
<keyword evidence="2" id="KW-1185">Reference proteome</keyword>
<accession>A0ABU6YK87</accession>
<feature type="non-terminal residue" evidence="1">
    <location>
        <position position="1"/>
    </location>
</feature>
<evidence type="ECO:0000313" key="1">
    <source>
        <dbReference type="EMBL" id="MED6210345.1"/>
    </source>
</evidence>
<organism evidence="1 2">
    <name type="scientific">Stylosanthes scabra</name>
    <dbReference type="NCBI Taxonomy" id="79078"/>
    <lineage>
        <taxon>Eukaryota</taxon>
        <taxon>Viridiplantae</taxon>
        <taxon>Streptophyta</taxon>
        <taxon>Embryophyta</taxon>
        <taxon>Tracheophyta</taxon>
        <taxon>Spermatophyta</taxon>
        <taxon>Magnoliopsida</taxon>
        <taxon>eudicotyledons</taxon>
        <taxon>Gunneridae</taxon>
        <taxon>Pentapetalae</taxon>
        <taxon>rosids</taxon>
        <taxon>fabids</taxon>
        <taxon>Fabales</taxon>
        <taxon>Fabaceae</taxon>
        <taxon>Papilionoideae</taxon>
        <taxon>50 kb inversion clade</taxon>
        <taxon>dalbergioids sensu lato</taxon>
        <taxon>Dalbergieae</taxon>
        <taxon>Pterocarpus clade</taxon>
        <taxon>Stylosanthes</taxon>
    </lineage>
</organism>
<comment type="caution">
    <text evidence="1">The sequence shown here is derived from an EMBL/GenBank/DDBJ whole genome shotgun (WGS) entry which is preliminary data.</text>
</comment>
<gene>
    <name evidence="1" type="ORF">PIB30_063290</name>
</gene>
<dbReference type="EMBL" id="JASCZI010242256">
    <property type="protein sequence ID" value="MED6210345.1"/>
    <property type="molecule type" value="Genomic_DNA"/>
</dbReference>
<name>A0ABU6YK87_9FABA</name>
<sequence length="57" mass="6355">TVIDDERVDLARTVISSRLLSAIKFHVDGGFVPPTVRTVAWSRSRDDENGHSEDDDT</sequence>